<gene>
    <name evidence="1" type="ORF">M9Y10_002781</name>
</gene>
<name>A0ABR2LAX3_9EUKA</name>
<evidence type="ECO:0000313" key="2">
    <source>
        <dbReference type="Proteomes" id="UP001470230"/>
    </source>
</evidence>
<protein>
    <recommendedName>
        <fullName evidence="3">Initiator binding domain-containing protein</fullName>
    </recommendedName>
</protein>
<keyword evidence="2" id="KW-1185">Reference proteome</keyword>
<evidence type="ECO:0000313" key="1">
    <source>
        <dbReference type="EMBL" id="KAK8900454.1"/>
    </source>
</evidence>
<dbReference type="EMBL" id="JAPFFF010000001">
    <property type="protein sequence ID" value="KAK8900454.1"/>
    <property type="molecule type" value="Genomic_DNA"/>
</dbReference>
<proteinExistence type="predicted"/>
<sequence>MKNYTSLHCQCYNIVVIDSCNGHQRSIDRRLKPGITKSSSENMTKFPYIDCRIRSIHSKCRTPQKNSSSNQKIYNAGPKSIYISDPSKTYALSLSDCCYEIFCGECGSCFWLKIDTSNCYLLEKDRVDLNLFQFKLRSLQIDLPIQLRKYLNFDYNLFLYNNDEERETANIDSDNFQQSDDIIVGSFQPSSLLEFSHIDLLQ</sequence>
<evidence type="ECO:0008006" key="3">
    <source>
        <dbReference type="Google" id="ProtNLM"/>
    </source>
</evidence>
<dbReference type="Proteomes" id="UP001470230">
    <property type="component" value="Unassembled WGS sequence"/>
</dbReference>
<comment type="caution">
    <text evidence="1">The sequence shown here is derived from an EMBL/GenBank/DDBJ whole genome shotgun (WGS) entry which is preliminary data.</text>
</comment>
<organism evidence="1 2">
    <name type="scientific">Tritrichomonas musculus</name>
    <dbReference type="NCBI Taxonomy" id="1915356"/>
    <lineage>
        <taxon>Eukaryota</taxon>
        <taxon>Metamonada</taxon>
        <taxon>Parabasalia</taxon>
        <taxon>Tritrichomonadida</taxon>
        <taxon>Tritrichomonadidae</taxon>
        <taxon>Tritrichomonas</taxon>
    </lineage>
</organism>
<reference evidence="1 2" key="1">
    <citation type="submission" date="2024-04" db="EMBL/GenBank/DDBJ databases">
        <title>Tritrichomonas musculus Genome.</title>
        <authorList>
            <person name="Alves-Ferreira E."/>
            <person name="Grigg M."/>
            <person name="Lorenzi H."/>
            <person name="Galac M."/>
        </authorList>
    </citation>
    <scope>NUCLEOTIDE SEQUENCE [LARGE SCALE GENOMIC DNA]</scope>
    <source>
        <strain evidence="1 2">EAF2021</strain>
    </source>
</reference>
<accession>A0ABR2LAX3</accession>